<gene>
    <name evidence="2" type="ORF">NtB2_01542</name>
</gene>
<sequence length="429" mass="48200">MEKCKNCGTDLIPDAKFCMNCGEKVDLQLICSGCGATLPPGAAFCFSCGKAVGKQTSELDSVHADIALGDEDESNTKEIVLGNEELIKLRAIYYDDVLKLINGYSENMAVGRGHDAIYFIIHSKLYRTYLKSVNNCFNFLLYSGDGELSKRDQSYISEKKDEFLSTESLELFNWLQELEELSDEVLRILPSKSNGIKGLAGSFISGYISGSVNTEAIDSLFGNSSESKEKDAVISKWDHTIDDVFEELDNLWNLFIDLLDVIEKNTAISWEIDSEALTEHFSKKNPIESVLEKHLEKNEEDSAYFYFNSEIPVKKKVNAKESYVRLDEGEEIICLYDSTLFGGAKEGICFTTTGVYWKGSFSEGNFIDYHNLEEITIKEDTVSKKKHKTLCINGIPAYAFTGNNLEFGEKIRNALDEIKHEIEVEHDGD</sequence>
<dbReference type="RefSeq" id="WP_109246359.1">
    <property type="nucleotide sequence ID" value="NZ_BFFO01000011.1"/>
</dbReference>
<keyword evidence="3" id="KW-1185">Reference proteome</keyword>
<name>A0A2R5HHE7_9LACT</name>
<dbReference type="EMBL" id="BFFO01000011">
    <property type="protein sequence ID" value="GBG97402.1"/>
    <property type="molecule type" value="Genomic_DNA"/>
</dbReference>
<evidence type="ECO:0000259" key="1">
    <source>
        <dbReference type="Pfam" id="PF12773"/>
    </source>
</evidence>
<dbReference type="Pfam" id="PF12773">
    <property type="entry name" value="DZR"/>
    <property type="match status" value="1"/>
</dbReference>
<evidence type="ECO:0000313" key="3">
    <source>
        <dbReference type="Proteomes" id="UP000245021"/>
    </source>
</evidence>
<proteinExistence type="predicted"/>
<dbReference type="Proteomes" id="UP000245021">
    <property type="component" value="Unassembled WGS sequence"/>
</dbReference>
<organism evidence="2 3">
    <name type="scientific">Lactococcus termiticola</name>
    <dbReference type="NCBI Taxonomy" id="2169526"/>
    <lineage>
        <taxon>Bacteria</taxon>
        <taxon>Bacillati</taxon>
        <taxon>Bacillota</taxon>
        <taxon>Bacilli</taxon>
        <taxon>Lactobacillales</taxon>
        <taxon>Streptococcaceae</taxon>
        <taxon>Lactococcus</taxon>
    </lineage>
</organism>
<dbReference type="AlphaFoldDB" id="A0A2R5HHE7"/>
<reference evidence="2 3" key="1">
    <citation type="journal article" date="2018" name="Genome Announc.">
        <title>Draft Genome Sequence of Lactococcus sp. Strain NtB2 (JCM 32569), Isolated from the Gut of the Higher Termite Nasutitermes takasagoensis.</title>
        <authorList>
            <person name="Noda S."/>
            <person name="Aihara C."/>
            <person name="Yuki M."/>
            <person name="Ohkuma M."/>
        </authorList>
    </citation>
    <scope>NUCLEOTIDE SEQUENCE [LARGE SCALE GENOMIC DNA]</scope>
    <source>
        <strain evidence="2 3">NtB2</strain>
    </source>
</reference>
<dbReference type="OrthoDB" id="9764015at2"/>
<protein>
    <recommendedName>
        <fullName evidence="1">DZANK-type domain-containing protein</fullName>
    </recommendedName>
</protein>
<dbReference type="InterPro" id="IPR025874">
    <property type="entry name" value="DZR"/>
</dbReference>
<comment type="caution">
    <text evidence="2">The sequence shown here is derived from an EMBL/GenBank/DDBJ whole genome shotgun (WGS) entry which is preliminary data.</text>
</comment>
<evidence type="ECO:0000313" key="2">
    <source>
        <dbReference type="EMBL" id="GBG97402.1"/>
    </source>
</evidence>
<accession>A0A2R5HHE7</accession>
<feature type="domain" description="DZANK-type" evidence="1">
    <location>
        <begin position="4"/>
        <end position="49"/>
    </location>
</feature>